<protein>
    <recommendedName>
        <fullName evidence="5">ABC transporter substrate-binding protein</fullName>
    </recommendedName>
</protein>
<sequence>MTLKTITRRGLIAAAIGLGTLAATGSLRAQEAYPDKPVRIVVPSSPGGSADAIARLMAERLSRALGQQFIIENRGGGGGNIATDIVAKSAPDGYTLLLTGNNHTINVSLFPHSPYKLEDFTPVIELTRGPSVFVAATNAPFRDLKSLIAQAKASPNTIPFGSPGIGLPSHIAFELFEYESKIRMVHVPYKGSGPSLADAMGGHIPVVSSTLAAAMPHIQAGRLIALAVTSPKRWPSLPDTPTAAEVLKNGYSHLTWLGILAPKGTPAAVVKRLNEEMNKALKDPELSLRLENLGTAPVGGSAAAMGRMIQEEYISGKALIKAAKLKAE</sequence>
<evidence type="ECO:0000313" key="3">
    <source>
        <dbReference type="EMBL" id="OWT54492.1"/>
    </source>
</evidence>
<evidence type="ECO:0008006" key="5">
    <source>
        <dbReference type="Google" id="ProtNLM"/>
    </source>
</evidence>
<dbReference type="InterPro" id="IPR042100">
    <property type="entry name" value="Bug_dom1"/>
</dbReference>
<evidence type="ECO:0000313" key="4">
    <source>
        <dbReference type="Proteomes" id="UP000214603"/>
    </source>
</evidence>
<dbReference type="OrthoDB" id="8858868at2"/>
<dbReference type="PROSITE" id="PS51318">
    <property type="entry name" value="TAT"/>
    <property type="match status" value="1"/>
</dbReference>
<accession>A0A225M1A5</accession>
<comment type="caution">
    <text evidence="3">The sequence shown here is derived from an EMBL/GenBank/DDBJ whole genome shotgun (WGS) entry which is preliminary data.</text>
</comment>
<dbReference type="PIRSF" id="PIRSF017082">
    <property type="entry name" value="YflP"/>
    <property type="match status" value="1"/>
</dbReference>
<dbReference type="PANTHER" id="PTHR42928:SF5">
    <property type="entry name" value="BLR1237 PROTEIN"/>
    <property type="match status" value="1"/>
</dbReference>
<dbReference type="InterPro" id="IPR006311">
    <property type="entry name" value="TAT_signal"/>
</dbReference>
<dbReference type="AlphaFoldDB" id="A0A225M1A5"/>
<dbReference type="CDD" id="cd13578">
    <property type="entry name" value="PBP2_Bug27"/>
    <property type="match status" value="1"/>
</dbReference>
<dbReference type="Gene3D" id="3.40.190.150">
    <property type="entry name" value="Bordetella uptake gene, domain 1"/>
    <property type="match status" value="1"/>
</dbReference>
<keyword evidence="2" id="KW-0732">Signal</keyword>
<comment type="similarity">
    <text evidence="1">Belongs to the UPF0065 (bug) family.</text>
</comment>
<dbReference type="Gene3D" id="3.40.190.10">
    <property type="entry name" value="Periplasmic binding protein-like II"/>
    <property type="match status" value="1"/>
</dbReference>
<dbReference type="RefSeq" id="WP_088605669.1">
    <property type="nucleotide sequence ID" value="NZ_NJIH01000015.1"/>
</dbReference>
<dbReference type="EMBL" id="NJIH01000015">
    <property type="protein sequence ID" value="OWT54492.1"/>
    <property type="molecule type" value="Genomic_DNA"/>
</dbReference>
<gene>
    <name evidence="3" type="ORF">CEY11_22505</name>
</gene>
<name>A0A225M1A5_9BURK</name>
<dbReference type="PANTHER" id="PTHR42928">
    <property type="entry name" value="TRICARBOXYLATE-BINDING PROTEIN"/>
    <property type="match status" value="1"/>
</dbReference>
<keyword evidence="4" id="KW-1185">Reference proteome</keyword>
<evidence type="ECO:0000256" key="2">
    <source>
        <dbReference type="SAM" id="SignalP"/>
    </source>
</evidence>
<reference evidence="4" key="1">
    <citation type="submission" date="2017-06" db="EMBL/GenBank/DDBJ databases">
        <title>Herbaspirillum phytohormonus sp. nov., isolated from the root nodule of Robinia pseudoacacia in lead-zinc mine.</title>
        <authorList>
            <person name="Fan M."/>
            <person name="Lin Y."/>
        </authorList>
    </citation>
    <scope>NUCLEOTIDE SEQUENCE [LARGE SCALE GENOMIC DNA]</scope>
    <source>
        <strain evidence="4">SC-089</strain>
    </source>
</reference>
<proteinExistence type="inferred from homology"/>
<dbReference type="InterPro" id="IPR005064">
    <property type="entry name" value="BUG"/>
</dbReference>
<dbReference type="SUPFAM" id="SSF53850">
    <property type="entry name" value="Periplasmic binding protein-like II"/>
    <property type="match status" value="1"/>
</dbReference>
<evidence type="ECO:0000256" key="1">
    <source>
        <dbReference type="ARBA" id="ARBA00006987"/>
    </source>
</evidence>
<dbReference type="Pfam" id="PF03401">
    <property type="entry name" value="TctC"/>
    <property type="match status" value="1"/>
</dbReference>
<feature type="chain" id="PRO_5013370628" description="ABC transporter substrate-binding protein" evidence="2">
    <location>
        <begin position="30"/>
        <end position="328"/>
    </location>
</feature>
<feature type="signal peptide" evidence="2">
    <location>
        <begin position="1"/>
        <end position="29"/>
    </location>
</feature>
<organism evidence="3 4">
    <name type="scientific">Candidimonas nitroreducens</name>
    <dbReference type="NCBI Taxonomy" id="683354"/>
    <lineage>
        <taxon>Bacteria</taxon>
        <taxon>Pseudomonadati</taxon>
        <taxon>Pseudomonadota</taxon>
        <taxon>Betaproteobacteria</taxon>
        <taxon>Burkholderiales</taxon>
        <taxon>Alcaligenaceae</taxon>
        <taxon>Candidimonas</taxon>
    </lineage>
</organism>
<dbReference type="Proteomes" id="UP000214603">
    <property type="component" value="Unassembled WGS sequence"/>
</dbReference>